<keyword evidence="4" id="KW-0460">Magnesium</keyword>
<evidence type="ECO:0000256" key="2">
    <source>
        <dbReference type="ARBA" id="ARBA00022722"/>
    </source>
</evidence>
<evidence type="ECO:0000259" key="6">
    <source>
        <dbReference type="PROSITE" id="PS50926"/>
    </source>
</evidence>
<dbReference type="PROSITE" id="PS50926">
    <property type="entry name" value="TRAM"/>
    <property type="match status" value="1"/>
</dbReference>
<dbReference type="SMART" id="SM00670">
    <property type="entry name" value="PINc"/>
    <property type="match status" value="1"/>
</dbReference>
<keyword evidence="3" id="KW-0378">Hydrolase</keyword>
<dbReference type="InterPro" id="IPR002716">
    <property type="entry name" value="PIN_dom"/>
</dbReference>
<evidence type="ECO:0000256" key="5">
    <source>
        <dbReference type="SAM" id="Phobius"/>
    </source>
</evidence>
<keyword evidence="5" id="KW-0812">Transmembrane</keyword>
<keyword evidence="5" id="KW-1133">Transmembrane helix</keyword>
<dbReference type="InterPro" id="IPR002792">
    <property type="entry name" value="TRAM_dom"/>
</dbReference>
<proteinExistence type="predicted"/>
<comment type="cofactor">
    <cofactor evidence="1">
        <name>Mg(2+)</name>
        <dbReference type="ChEBI" id="CHEBI:18420"/>
    </cofactor>
</comment>
<evidence type="ECO:0000256" key="4">
    <source>
        <dbReference type="ARBA" id="ARBA00022842"/>
    </source>
</evidence>
<name>A0A160V852_9ZZZZ</name>
<accession>A0A160V852</accession>
<dbReference type="CDD" id="cd09877">
    <property type="entry name" value="PIN_YacL-like"/>
    <property type="match status" value="1"/>
</dbReference>
<dbReference type="AlphaFoldDB" id="A0A160V852"/>
<dbReference type="GO" id="GO:0004518">
    <property type="term" value="F:nuclease activity"/>
    <property type="evidence" value="ECO:0007669"/>
    <property type="project" value="UniProtKB-KW"/>
</dbReference>
<dbReference type="InterPro" id="IPR052041">
    <property type="entry name" value="Nucleic_acid_metab_PIN/TRAM"/>
</dbReference>
<feature type="transmembrane region" description="Helical" evidence="5">
    <location>
        <begin position="108"/>
        <end position="127"/>
    </location>
</feature>
<dbReference type="Gene3D" id="3.40.50.1010">
    <property type="entry name" value="5'-nuclease"/>
    <property type="match status" value="1"/>
</dbReference>
<gene>
    <name evidence="7" type="ORF">MGWOODY_Clf1584</name>
</gene>
<dbReference type="InterPro" id="IPR029060">
    <property type="entry name" value="PIN-like_dom_sf"/>
</dbReference>
<dbReference type="SUPFAM" id="SSF88723">
    <property type="entry name" value="PIN domain-like"/>
    <property type="match status" value="1"/>
</dbReference>
<keyword evidence="5" id="KW-0472">Membrane</keyword>
<protein>
    <submittedName>
        <fullName evidence="7">Membrane-associated protein containing RNA-binding TRAM domain and ribonuclease PIN-domain, YacL B.subtilis ortholog</fullName>
    </submittedName>
</protein>
<sequence length="379" mass="40379">MLALWMLKALSAGGLGVIGWQLGLFISESSTDRAEFIPWGLGLTLAGAIIGGILVPYLTLKLWRMSAEYIDSLSGSALISGTVGLLVGLVVASLVSIPLYSLSGWPSWGVPVVVHVVLGLFGLGLGVQREQDVRAIFPGLEVPAMRAEHSMGSTMNGAGVTSNGNGWTGKADKVKSLTSSRNGNILVDTSAIIDGRIADLSITGFLEGSLIVPRFVLDELRHIADSSDPLRRNRGRRGLEVLGKLRKDEAVPLEVLDVGVENGNEVDAVLVQLAREMKSAILTTDYNLNRVAELQGVQVLNVNELANALKSIVLPGEELRVNIVQEGKEVGQGVAYLDDGTMVVVEGGRRYLNAFHDVVVTRVLQTAAGRIIFAQPKGE</sequence>
<feature type="transmembrane region" description="Helical" evidence="5">
    <location>
        <begin position="7"/>
        <end position="27"/>
    </location>
</feature>
<organism evidence="7">
    <name type="scientific">hydrothermal vent metagenome</name>
    <dbReference type="NCBI Taxonomy" id="652676"/>
    <lineage>
        <taxon>unclassified sequences</taxon>
        <taxon>metagenomes</taxon>
        <taxon>ecological metagenomes</taxon>
    </lineage>
</organism>
<reference evidence="7" key="1">
    <citation type="submission" date="2015-10" db="EMBL/GenBank/DDBJ databases">
        <authorList>
            <person name="Gilbert D.G."/>
        </authorList>
    </citation>
    <scope>NUCLEOTIDE SEQUENCE</scope>
</reference>
<dbReference type="Pfam" id="PF01850">
    <property type="entry name" value="PIN"/>
    <property type="match status" value="1"/>
</dbReference>
<dbReference type="PANTHER" id="PTHR11603">
    <property type="entry name" value="AAA FAMILY ATPASE"/>
    <property type="match status" value="1"/>
</dbReference>
<keyword evidence="2" id="KW-0540">Nuclease</keyword>
<evidence type="ECO:0000256" key="1">
    <source>
        <dbReference type="ARBA" id="ARBA00001946"/>
    </source>
</evidence>
<feature type="domain" description="TRAM" evidence="6">
    <location>
        <begin position="312"/>
        <end position="373"/>
    </location>
</feature>
<dbReference type="GO" id="GO:0016787">
    <property type="term" value="F:hydrolase activity"/>
    <property type="evidence" value="ECO:0007669"/>
    <property type="project" value="UniProtKB-KW"/>
</dbReference>
<evidence type="ECO:0000256" key="3">
    <source>
        <dbReference type="ARBA" id="ARBA00022801"/>
    </source>
</evidence>
<feature type="transmembrane region" description="Helical" evidence="5">
    <location>
        <begin position="39"/>
        <end position="58"/>
    </location>
</feature>
<dbReference type="PANTHER" id="PTHR11603:SF147">
    <property type="entry name" value="MEMBRANE PROTEIN"/>
    <property type="match status" value="1"/>
</dbReference>
<feature type="transmembrane region" description="Helical" evidence="5">
    <location>
        <begin position="78"/>
        <end position="102"/>
    </location>
</feature>
<evidence type="ECO:0000313" key="7">
    <source>
        <dbReference type="EMBL" id="CUV01908.1"/>
    </source>
</evidence>
<dbReference type="EMBL" id="FAXA01000151">
    <property type="protein sequence ID" value="CUV01908.1"/>
    <property type="molecule type" value="Genomic_DNA"/>
</dbReference>